<proteinExistence type="predicted"/>
<dbReference type="Gene3D" id="6.10.250.2540">
    <property type="match status" value="1"/>
</dbReference>
<evidence type="ECO:0000313" key="3">
    <source>
        <dbReference type="Proteomes" id="UP001501057"/>
    </source>
</evidence>
<evidence type="ECO:0008006" key="4">
    <source>
        <dbReference type="Google" id="ProtNLM"/>
    </source>
</evidence>
<dbReference type="EMBL" id="BAAAME010000004">
    <property type="protein sequence ID" value="GAA1743481.1"/>
    <property type="molecule type" value="Genomic_DNA"/>
</dbReference>
<keyword evidence="1" id="KW-0472">Membrane</keyword>
<keyword evidence="1" id="KW-0812">Transmembrane</keyword>
<protein>
    <recommendedName>
        <fullName evidence="4">DUF2746 domain-containing protein</fullName>
    </recommendedName>
</protein>
<keyword evidence="1" id="KW-1133">Transmembrane helix</keyword>
<comment type="caution">
    <text evidence="2">The sequence shown here is derived from an EMBL/GenBank/DDBJ whole genome shotgun (WGS) entry which is preliminary data.</text>
</comment>
<evidence type="ECO:0000313" key="2">
    <source>
        <dbReference type="EMBL" id="GAA1743481.1"/>
    </source>
</evidence>
<organism evidence="2 3">
    <name type="scientific">Aeromicrobium alkaliterrae</name>
    <dbReference type="NCBI Taxonomy" id="302168"/>
    <lineage>
        <taxon>Bacteria</taxon>
        <taxon>Bacillati</taxon>
        <taxon>Actinomycetota</taxon>
        <taxon>Actinomycetes</taxon>
        <taxon>Propionibacteriales</taxon>
        <taxon>Nocardioidaceae</taxon>
        <taxon>Aeromicrobium</taxon>
    </lineage>
</organism>
<keyword evidence="3" id="KW-1185">Reference proteome</keyword>
<evidence type="ECO:0000256" key="1">
    <source>
        <dbReference type="SAM" id="Phobius"/>
    </source>
</evidence>
<reference evidence="3" key="1">
    <citation type="journal article" date="2019" name="Int. J. Syst. Evol. Microbiol.">
        <title>The Global Catalogue of Microorganisms (GCM) 10K type strain sequencing project: providing services to taxonomists for standard genome sequencing and annotation.</title>
        <authorList>
            <consortium name="The Broad Institute Genomics Platform"/>
            <consortium name="The Broad Institute Genome Sequencing Center for Infectious Disease"/>
            <person name="Wu L."/>
            <person name="Ma J."/>
        </authorList>
    </citation>
    <scope>NUCLEOTIDE SEQUENCE [LARGE SCALE GENOMIC DNA]</scope>
    <source>
        <strain evidence="3">JCM 13518</strain>
    </source>
</reference>
<dbReference type="RefSeq" id="WP_344201953.1">
    <property type="nucleotide sequence ID" value="NZ_BAAAME010000004.1"/>
</dbReference>
<accession>A0ABP4W2D2</accession>
<gene>
    <name evidence="2" type="ORF">GCM10009710_24420</name>
</gene>
<dbReference type="Proteomes" id="UP001501057">
    <property type="component" value="Unassembled WGS sequence"/>
</dbReference>
<feature type="transmembrane region" description="Helical" evidence="1">
    <location>
        <begin position="12"/>
        <end position="32"/>
    </location>
</feature>
<sequence length="90" mass="10421">MSEMTEPQVWALLGIFASAFFAMFATMSGWFVRVLRAEVGGLRAEMNAKFERVDAQFERVDAQFERVDVKLQHLDRDVQAIARRVFPEHD</sequence>
<name>A0ABP4W2D2_9ACTN</name>